<dbReference type="AlphaFoldDB" id="A0A9N9C305"/>
<evidence type="ECO:0000313" key="1">
    <source>
        <dbReference type="EMBL" id="CAG8588959.1"/>
    </source>
</evidence>
<dbReference type="OrthoDB" id="10575687at2759"/>
<name>A0A9N9C305_9GLOM</name>
<accession>A0A9N9C305</accession>
<reference evidence="1" key="1">
    <citation type="submission" date="2021-06" db="EMBL/GenBank/DDBJ databases">
        <authorList>
            <person name="Kallberg Y."/>
            <person name="Tangrot J."/>
            <person name="Rosling A."/>
        </authorList>
    </citation>
    <scope>NUCLEOTIDE SEQUENCE</scope>
    <source>
        <strain evidence="1">AZ414A</strain>
    </source>
</reference>
<comment type="caution">
    <text evidence="1">The sequence shown here is derived from an EMBL/GenBank/DDBJ whole genome shotgun (WGS) entry which is preliminary data.</text>
</comment>
<keyword evidence="2" id="KW-1185">Reference proteome</keyword>
<dbReference type="EMBL" id="CAJVPK010001499">
    <property type="protein sequence ID" value="CAG8588959.1"/>
    <property type="molecule type" value="Genomic_DNA"/>
</dbReference>
<organism evidence="1 2">
    <name type="scientific">Diversispora eburnea</name>
    <dbReference type="NCBI Taxonomy" id="1213867"/>
    <lineage>
        <taxon>Eukaryota</taxon>
        <taxon>Fungi</taxon>
        <taxon>Fungi incertae sedis</taxon>
        <taxon>Mucoromycota</taxon>
        <taxon>Glomeromycotina</taxon>
        <taxon>Glomeromycetes</taxon>
        <taxon>Diversisporales</taxon>
        <taxon>Diversisporaceae</taxon>
        <taxon>Diversispora</taxon>
    </lineage>
</organism>
<dbReference type="Proteomes" id="UP000789706">
    <property type="component" value="Unassembled WGS sequence"/>
</dbReference>
<proteinExistence type="predicted"/>
<evidence type="ECO:0000313" key="2">
    <source>
        <dbReference type="Proteomes" id="UP000789706"/>
    </source>
</evidence>
<sequence>MPPKSKNMHAETIKHLWDIGIRNTIGTMNEICKIAKENSENLIASLQASINLISDVFNHQSLKNESFEIFTTASETEIERF</sequence>
<protein>
    <submittedName>
        <fullName evidence="1">2931_t:CDS:1</fullName>
    </submittedName>
</protein>
<gene>
    <name evidence="1" type="ORF">DEBURN_LOCUS8956</name>
</gene>